<evidence type="ECO:0000313" key="9">
    <source>
        <dbReference type="Proteomes" id="UP000050430"/>
    </source>
</evidence>
<proteinExistence type="predicted"/>
<dbReference type="EMBL" id="LGCK01000010">
    <property type="protein sequence ID" value="KPL71878.1"/>
    <property type="molecule type" value="Genomic_DNA"/>
</dbReference>
<evidence type="ECO:0000256" key="4">
    <source>
        <dbReference type="ARBA" id="ARBA00022989"/>
    </source>
</evidence>
<evidence type="ECO:0000259" key="7">
    <source>
        <dbReference type="Pfam" id="PF08478"/>
    </source>
</evidence>
<keyword evidence="1" id="KW-1003">Cell membrane</keyword>
<dbReference type="OrthoDB" id="160838at2"/>
<dbReference type="Pfam" id="PF08478">
    <property type="entry name" value="POTRA_1"/>
    <property type="match status" value="1"/>
</dbReference>
<keyword evidence="5" id="KW-0131">Cell cycle</keyword>
<keyword evidence="4" id="KW-1133">Transmembrane helix</keyword>
<sequence length="543" mass="59678">MTGISDIFNARPKSSSVQQAVPREAKKVRRGLLDTLFGPSQAAKKPQVQPYSVVKPIAGVDIPTTPSSSRVDSLSRLFGIKPDKTPLENLQDQIKKEKPHGENGIRRLFRKMHIFQSKDTTMLPPRATIINTHTARGVVVPKRITPSTVRSINSPVSRNSFLGKLNLTGKAASQAVVTTFVKPAPVKEEIKTPAPKPKNLKEWVAAFRANVTSLSLPKIFKTSTTVNTTPIVTRRGTYGVPIHKQAQTKVRRQLYLSLGASGAEIRVPALPIFNPSWRVVSGILAGACIAGMAYMIYAPTFLVTSVEVKGLNRLDPERIQPILDLANRSVVFLDANLIKARVQQVLPELKDIRVSVDMPATISITLGERKPALVWDFNGQQSWIDTDGIIIPIQGDGGELLTILSDMAPPVVDISDKKEIIKARAAAGVQFKPQARVENDSSSKEEPSFAGMQQVEPTVLSTAIQLSTMMPIGAQLIYNSKYGFGWNDQLQNLTVYIGQDLNDLDIKMNEYSAIMIALQKDGIKPGLISLEHVHAPFYRLERH</sequence>
<keyword evidence="9" id="KW-1185">Reference proteome</keyword>
<evidence type="ECO:0000256" key="6">
    <source>
        <dbReference type="SAM" id="MobiDB-lite"/>
    </source>
</evidence>
<dbReference type="Proteomes" id="UP000050430">
    <property type="component" value="Unassembled WGS sequence"/>
</dbReference>
<dbReference type="RefSeq" id="WP_062420547.1">
    <property type="nucleotide sequence ID" value="NZ_BBYA01000002.1"/>
</dbReference>
<gene>
    <name evidence="8" type="ORF">ADM99_10755</name>
</gene>
<reference evidence="8 9" key="1">
    <citation type="submission" date="2015-07" db="EMBL/GenBank/DDBJ databases">
        <title>Genome sequence of Leptolinea tardivitalis DSM 16556.</title>
        <authorList>
            <person name="Hemp J."/>
            <person name="Ward L.M."/>
            <person name="Pace L.A."/>
            <person name="Fischer W.W."/>
        </authorList>
    </citation>
    <scope>NUCLEOTIDE SEQUENCE [LARGE SCALE GENOMIC DNA]</scope>
    <source>
        <strain evidence="8 9">YMTK-2</strain>
    </source>
</reference>
<name>A0A0P6X9N7_9CHLR</name>
<evidence type="ECO:0000256" key="5">
    <source>
        <dbReference type="ARBA" id="ARBA00023306"/>
    </source>
</evidence>
<evidence type="ECO:0000313" key="8">
    <source>
        <dbReference type="EMBL" id="KPL71878.1"/>
    </source>
</evidence>
<comment type="caution">
    <text evidence="8">The sequence shown here is derived from an EMBL/GenBank/DDBJ whole genome shotgun (WGS) entry which is preliminary data.</text>
</comment>
<keyword evidence="4" id="KW-0472">Membrane</keyword>
<accession>A0A0P6X9N7</accession>
<evidence type="ECO:0000256" key="3">
    <source>
        <dbReference type="ARBA" id="ARBA00022692"/>
    </source>
</evidence>
<feature type="region of interest" description="Disordered" evidence="6">
    <location>
        <begin position="1"/>
        <end position="24"/>
    </location>
</feature>
<organism evidence="8 9">
    <name type="scientific">Leptolinea tardivitalis</name>
    <dbReference type="NCBI Taxonomy" id="229920"/>
    <lineage>
        <taxon>Bacteria</taxon>
        <taxon>Bacillati</taxon>
        <taxon>Chloroflexota</taxon>
        <taxon>Anaerolineae</taxon>
        <taxon>Anaerolineales</taxon>
        <taxon>Anaerolineaceae</taxon>
        <taxon>Leptolinea</taxon>
    </lineage>
</organism>
<feature type="domain" description="POTRA" evidence="7">
    <location>
        <begin position="303"/>
        <end position="369"/>
    </location>
</feature>
<dbReference type="InterPro" id="IPR013685">
    <property type="entry name" value="POTRA_FtsQ_type"/>
</dbReference>
<keyword evidence="2" id="KW-0132">Cell division</keyword>
<keyword evidence="3" id="KW-0812">Transmembrane</keyword>
<dbReference type="STRING" id="229920.ADM99_10755"/>
<dbReference type="AlphaFoldDB" id="A0A0P6X9N7"/>
<evidence type="ECO:0000256" key="2">
    <source>
        <dbReference type="ARBA" id="ARBA00022618"/>
    </source>
</evidence>
<protein>
    <recommendedName>
        <fullName evidence="7">POTRA domain-containing protein</fullName>
    </recommendedName>
</protein>
<evidence type="ECO:0000256" key="1">
    <source>
        <dbReference type="ARBA" id="ARBA00022475"/>
    </source>
</evidence>